<keyword evidence="5 6" id="KW-0472">Membrane</keyword>
<dbReference type="InterPro" id="IPR001123">
    <property type="entry name" value="LeuE-type"/>
</dbReference>
<dbReference type="PANTHER" id="PTHR30086">
    <property type="entry name" value="ARGININE EXPORTER PROTEIN ARGO"/>
    <property type="match status" value="1"/>
</dbReference>
<dbReference type="GO" id="GO:0005886">
    <property type="term" value="C:plasma membrane"/>
    <property type="evidence" value="ECO:0007669"/>
    <property type="project" value="UniProtKB-SubCell"/>
</dbReference>
<dbReference type="KEGG" id="aot:AcetOri_orf04791"/>
<feature type="transmembrane region" description="Helical" evidence="6">
    <location>
        <begin position="167"/>
        <end position="190"/>
    </location>
</feature>
<evidence type="ECO:0000256" key="5">
    <source>
        <dbReference type="ARBA" id="ARBA00023136"/>
    </source>
</evidence>
<gene>
    <name evidence="7" type="ORF">AcetOrient_orf04791</name>
</gene>
<organism evidence="7 8">
    <name type="scientific">Acetobacter orientalis</name>
    <dbReference type="NCBI Taxonomy" id="146474"/>
    <lineage>
        <taxon>Bacteria</taxon>
        <taxon>Pseudomonadati</taxon>
        <taxon>Pseudomonadota</taxon>
        <taxon>Alphaproteobacteria</taxon>
        <taxon>Acetobacterales</taxon>
        <taxon>Acetobacteraceae</taxon>
        <taxon>Acetobacter</taxon>
    </lineage>
</organism>
<evidence type="ECO:0000256" key="3">
    <source>
        <dbReference type="ARBA" id="ARBA00022692"/>
    </source>
</evidence>
<dbReference type="Proteomes" id="UP000270034">
    <property type="component" value="Chromosome"/>
</dbReference>
<keyword evidence="4 6" id="KW-1133">Transmembrane helix</keyword>
<dbReference type="AlphaFoldDB" id="A0A2Z5ZME9"/>
<evidence type="ECO:0000313" key="8">
    <source>
        <dbReference type="Proteomes" id="UP000270034"/>
    </source>
</evidence>
<feature type="transmembrane region" description="Helical" evidence="6">
    <location>
        <begin position="20"/>
        <end position="47"/>
    </location>
</feature>
<keyword evidence="2" id="KW-1003">Cell membrane</keyword>
<reference evidence="7 8" key="1">
    <citation type="submission" date="2018-02" db="EMBL/GenBank/DDBJ databases">
        <title>Acetobacter orientalis genome.</title>
        <authorList>
            <person name="Nakashima N."/>
            <person name="Tamura T."/>
        </authorList>
    </citation>
    <scope>NUCLEOTIDE SEQUENCE [LARGE SCALE GENOMIC DNA]</scope>
    <source>
        <strain evidence="7 8">FAN1</strain>
    </source>
</reference>
<protein>
    <submittedName>
        <fullName evidence="7">Amino acid transporter</fullName>
    </submittedName>
</protein>
<evidence type="ECO:0000256" key="2">
    <source>
        <dbReference type="ARBA" id="ARBA00022475"/>
    </source>
</evidence>
<evidence type="ECO:0000256" key="1">
    <source>
        <dbReference type="ARBA" id="ARBA00004651"/>
    </source>
</evidence>
<evidence type="ECO:0000256" key="4">
    <source>
        <dbReference type="ARBA" id="ARBA00022989"/>
    </source>
</evidence>
<dbReference type="GeneID" id="76204147"/>
<proteinExistence type="predicted"/>
<dbReference type="PANTHER" id="PTHR30086:SF20">
    <property type="entry name" value="ARGININE EXPORTER PROTEIN ARGO-RELATED"/>
    <property type="match status" value="1"/>
</dbReference>
<feature type="transmembrane region" description="Helical" evidence="6">
    <location>
        <begin position="92"/>
        <end position="110"/>
    </location>
</feature>
<keyword evidence="3 6" id="KW-0812">Transmembrane</keyword>
<feature type="transmembrane region" description="Helical" evidence="6">
    <location>
        <begin position="131"/>
        <end position="147"/>
    </location>
</feature>
<sequence length="227" mass="24182">MIKKNKFSLPVGILYATPMMSYLIPFCVGFALSASLIVAIGAQNLFLLRQGLKREHIGVIVLFCGLSDAILIIAGVSGMGAFLTAIPQVSTAFALGGALFLAWYGIKSLLRAKAQDSMTVLQGQPISLKKALATVAAFTWLNPHVYLDTVLLMGTAATAQPIALRPFFAAGAASASFLWFASLGYGARLLQPLFASPRSWQILDLLIGCIMLALAALLLWQGVLHTL</sequence>
<dbReference type="EMBL" id="AP018515">
    <property type="protein sequence ID" value="BBC81519.1"/>
    <property type="molecule type" value="Genomic_DNA"/>
</dbReference>
<feature type="transmembrane region" description="Helical" evidence="6">
    <location>
        <begin position="59"/>
        <end position="86"/>
    </location>
</feature>
<dbReference type="RefSeq" id="WP_244877875.1">
    <property type="nucleotide sequence ID" value="NZ_BAMX01000014.1"/>
</dbReference>
<dbReference type="Pfam" id="PF01810">
    <property type="entry name" value="LysE"/>
    <property type="match status" value="1"/>
</dbReference>
<dbReference type="GO" id="GO:0015171">
    <property type="term" value="F:amino acid transmembrane transporter activity"/>
    <property type="evidence" value="ECO:0007669"/>
    <property type="project" value="TreeGrafter"/>
</dbReference>
<accession>A0A2Z5ZME9</accession>
<evidence type="ECO:0000256" key="6">
    <source>
        <dbReference type="SAM" id="Phobius"/>
    </source>
</evidence>
<name>A0A2Z5ZME9_9PROT</name>
<comment type="subcellular location">
    <subcellularLocation>
        <location evidence="1">Cell membrane</location>
        <topology evidence="1">Multi-pass membrane protein</topology>
    </subcellularLocation>
</comment>
<evidence type="ECO:0000313" key="7">
    <source>
        <dbReference type="EMBL" id="BBC81519.1"/>
    </source>
</evidence>
<feature type="transmembrane region" description="Helical" evidence="6">
    <location>
        <begin position="202"/>
        <end position="223"/>
    </location>
</feature>